<reference evidence="1 2" key="1">
    <citation type="submission" date="2018-04" db="EMBL/GenBank/DDBJ databases">
        <title>Bacteria isolated from cave deposits of Manipur.</title>
        <authorList>
            <person name="Sahoo D."/>
            <person name="Sarangthem I."/>
            <person name="Nandeibam J."/>
        </authorList>
    </citation>
    <scope>NUCLEOTIDE SEQUENCE [LARGE SCALE GENOMIC DNA]</scope>
    <source>
        <strain evidence="2">mrc11</strain>
    </source>
</reference>
<protein>
    <submittedName>
        <fullName evidence="1">Pyridoxamine 5'-phosphate oxidase family protein</fullName>
    </submittedName>
</protein>
<comment type="caution">
    <text evidence="1">The sequence shown here is derived from an EMBL/GenBank/DDBJ whole genome shotgun (WGS) entry which is preliminary data.</text>
</comment>
<dbReference type="OrthoDB" id="7062584at2"/>
<evidence type="ECO:0000313" key="1">
    <source>
        <dbReference type="EMBL" id="RAM36342.1"/>
    </source>
</evidence>
<dbReference type="RefSeq" id="WP_111904782.1">
    <property type="nucleotide sequence ID" value="NZ_QLNP01000095.1"/>
</dbReference>
<dbReference type="InterPro" id="IPR024747">
    <property type="entry name" value="Pyridox_Oxase-rel"/>
</dbReference>
<proteinExistence type="predicted"/>
<accession>A0A328HCR7</accession>
<dbReference type="Gene3D" id="2.30.110.10">
    <property type="entry name" value="Electron Transport, Fmn-binding Protein, Chain A"/>
    <property type="match status" value="1"/>
</dbReference>
<sequence>MNTASQDGAPQDGKLTFDQCWDLLAASVVGRLALIVDGRPEIFPVNFVIEHRSIVFRTAGGTKLWQSSKETHAAFEIDGYDADSQEAWSVVAHGTTTLVDSTTEQAAADALGLEPWEPGDKFHYVRLSLQVLTGRRFRVAAPHIWSTRLEDQRRASFE</sequence>
<dbReference type="InterPro" id="IPR012349">
    <property type="entry name" value="Split_barrel_FMN-bd"/>
</dbReference>
<evidence type="ECO:0000313" key="2">
    <source>
        <dbReference type="Proteomes" id="UP000249166"/>
    </source>
</evidence>
<dbReference type="EMBL" id="QLNP01000095">
    <property type="protein sequence ID" value="RAM36342.1"/>
    <property type="molecule type" value="Genomic_DNA"/>
</dbReference>
<dbReference type="Pfam" id="PF12900">
    <property type="entry name" value="Pyridox_ox_2"/>
    <property type="match status" value="1"/>
</dbReference>
<organism evidence="1 2">
    <name type="scientific">Arthrobacter globiformis</name>
    <dbReference type="NCBI Taxonomy" id="1665"/>
    <lineage>
        <taxon>Bacteria</taxon>
        <taxon>Bacillati</taxon>
        <taxon>Actinomycetota</taxon>
        <taxon>Actinomycetes</taxon>
        <taxon>Micrococcales</taxon>
        <taxon>Micrococcaceae</taxon>
        <taxon>Arthrobacter</taxon>
    </lineage>
</organism>
<dbReference type="Proteomes" id="UP000249166">
    <property type="component" value="Unassembled WGS sequence"/>
</dbReference>
<gene>
    <name evidence="1" type="ORF">DBZ45_15555</name>
</gene>
<name>A0A328HCR7_ARTGO</name>
<dbReference type="AlphaFoldDB" id="A0A328HCR7"/>
<dbReference type="SUPFAM" id="SSF50475">
    <property type="entry name" value="FMN-binding split barrel"/>
    <property type="match status" value="1"/>
</dbReference>